<dbReference type="RefSeq" id="WP_036825243.1">
    <property type="nucleotide sequence ID" value="NZ_JGVO01000624.1"/>
</dbReference>
<dbReference type="PANTHER" id="PTHR12818:SF0">
    <property type="entry name" value="TRNA (ADENINE(37)-N6)-METHYLTRANSFERASE"/>
    <property type="match status" value="1"/>
</dbReference>
<evidence type="ECO:0000256" key="1">
    <source>
        <dbReference type="ARBA" id="ARBA00022691"/>
    </source>
</evidence>
<dbReference type="EMBL" id="PYMA01000002">
    <property type="protein sequence ID" value="PSW21387.1"/>
    <property type="molecule type" value="Genomic_DNA"/>
</dbReference>
<comment type="caution">
    <text evidence="4">The sequence shown here is derived from an EMBL/GenBank/DDBJ whole genome shotgun (WGS) entry which is preliminary data.</text>
</comment>
<dbReference type="GO" id="GO:0032259">
    <property type="term" value="P:methylation"/>
    <property type="evidence" value="ECO:0007669"/>
    <property type="project" value="UniProtKB-KW"/>
</dbReference>
<dbReference type="CDD" id="cd09281">
    <property type="entry name" value="UPF0066"/>
    <property type="match status" value="1"/>
</dbReference>
<keyword evidence="4" id="KW-0808">Transferase</keyword>
<evidence type="ECO:0000313" key="4">
    <source>
        <dbReference type="EMBL" id="PSW21387.1"/>
    </source>
</evidence>
<keyword evidence="4" id="KW-0489">Methyltransferase</keyword>
<dbReference type="Pfam" id="PF01980">
    <property type="entry name" value="TrmO_N"/>
    <property type="match status" value="1"/>
</dbReference>
<keyword evidence="5" id="KW-1185">Reference proteome</keyword>
<feature type="domain" description="TsaA-like" evidence="3">
    <location>
        <begin position="5"/>
        <end position="132"/>
    </location>
</feature>
<accession>A0A2T3NYN2</accession>
<evidence type="ECO:0000256" key="2">
    <source>
        <dbReference type="ARBA" id="ARBA00033753"/>
    </source>
</evidence>
<evidence type="ECO:0000313" key="5">
    <source>
        <dbReference type="Proteomes" id="UP000241771"/>
    </source>
</evidence>
<dbReference type="InterPro" id="IPR023370">
    <property type="entry name" value="TrmO-like_N"/>
</dbReference>
<dbReference type="PROSITE" id="PS51668">
    <property type="entry name" value="TSAA_2"/>
    <property type="match status" value="1"/>
</dbReference>
<name>A0A2T3NYN2_9GAMM</name>
<dbReference type="PANTHER" id="PTHR12818">
    <property type="entry name" value="TRNA (ADENINE(37)-N6)-METHYLTRANSFERASE"/>
    <property type="match status" value="1"/>
</dbReference>
<dbReference type="GO" id="GO:0008168">
    <property type="term" value="F:methyltransferase activity"/>
    <property type="evidence" value="ECO:0007669"/>
    <property type="project" value="UniProtKB-KW"/>
</dbReference>
<comment type="similarity">
    <text evidence="2">Belongs to the tRNA methyltransferase O family.</text>
</comment>
<dbReference type="OrthoDB" id="9804309at2"/>
<dbReference type="NCBIfam" id="TIGR00104">
    <property type="entry name" value="tRNA_TsaA"/>
    <property type="match status" value="1"/>
</dbReference>
<dbReference type="AlphaFoldDB" id="A0A2T3NYN2"/>
<keyword evidence="1" id="KW-0949">S-adenosyl-L-methionine</keyword>
<organism evidence="4 5">
    <name type="scientific">Photobacterium sanctipauli</name>
    <dbReference type="NCBI Taxonomy" id="1342794"/>
    <lineage>
        <taxon>Bacteria</taxon>
        <taxon>Pseudomonadati</taxon>
        <taxon>Pseudomonadota</taxon>
        <taxon>Gammaproteobacteria</taxon>
        <taxon>Vibrionales</taxon>
        <taxon>Vibrionaceae</taxon>
        <taxon>Photobacterium</taxon>
    </lineage>
</organism>
<gene>
    <name evidence="4" type="primary">tsaA</name>
    <name evidence="4" type="ORF">C9I98_05480</name>
</gene>
<sequence length="132" mass="14735">MTTELNFIGAISTPYTEIHQCPNNIQFDGPLCEVTLYDEFKEGLTGLEDGQQVLILYWLYDANRAAVKQPTCRAGVEKGTFALRSPHRPNPIGAAVLTIEKREEGRLTVRGLDCLNGTKVIDIKPAIYRELL</sequence>
<protein>
    <submittedName>
        <fullName evidence="4">tRNA (N6-threonylcarbamoyladenosine(37)-N6)-methyltransferase TrmO</fullName>
    </submittedName>
</protein>
<dbReference type="Proteomes" id="UP000241771">
    <property type="component" value="Unassembled WGS sequence"/>
</dbReference>
<reference evidence="4 5" key="1">
    <citation type="submission" date="2018-01" db="EMBL/GenBank/DDBJ databases">
        <title>Whole genome sequencing of Histamine producing bacteria.</title>
        <authorList>
            <person name="Butler K."/>
        </authorList>
    </citation>
    <scope>NUCLEOTIDE SEQUENCE [LARGE SCALE GENOMIC DNA]</scope>
    <source>
        <strain evidence="4 5">DSM 100436</strain>
    </source>
</reference>
<dbReference type="InterPro" id="IPR040372">
    <property type="entry name" value="YaeB-like"/>
</dbReference>
<dbReference type="Gene3D" id="2.40.30.70">
    <property type="entry name" value="YaeB-like"/>
    <property type="match status" value="1"/>
</dbReference>
<dbReference type="SUPFAM" id="SSF118196">
    <property type="entry name" value="YaeB-like"/>
    <property type="match status" value="1"/>
</dbReference>
<dbReference type="InterPro" id="IPR036413">
    <property type="entry name" value="YaeB-like_sf"/>
</dbReference>
<evidence type="ECO:0000259" key="3">
    <source>
        <dbReference type="PROSITE" id="PS51668"/>
    </source>
</evidence>
<proteinExistence type="inferred from homology"/>
<dbReference type="InterPro" id="IPR036414">
    <property type="entry name" value="YaeB_N_sf"/>
</dbReference>